<dbReference type="Pfam" id="PF17312">
    <property type="entry name" value="Helveticin_J"/>
    <property type="match status" value="1"/>
</dbReference>
<sequence>MSDIYDAYVDPNYYTLNSPDHNVLRRVVVQKGNVASRYIYAEQLWNSQQDIYVFRANKESYVPFNKNNPILIMDGQNGATAGGHTQTWEYANRTNEWFVGTKPKNKWTTQIARVHISSSTSRYTSNTQLPRLSYLNRAGSQQGINYAGADLKRVEAAVSPDYQYFMIATIDRYNTGYFSIYYLDDINTALDNAGVNDVNIQTLTSVKAFIIPSFVDNIGSIQGYDIDNGANYIYVSSQHSPGYEDISRKIVKIPWGSQNPSEWDFVRLDSNSTINSFSGNYQTEFESVQVIDNNVWLTVAYHDMDTSTNLTVMNRIYKISW</sequence>
<proteinExistence type="predicted"/>
<dbReference type="RefSeq" id="WP_003625721.1">
    <property type="nucleotide sequence ID" value="NZ_HG531080.1"/>
</dbReference>
<dbReference type="AlphaFoldDB" id="U6FBL5"/>
<dbReference type="InterPro" id="IPR035280">
    <property type="entry name" value="Helveticin_J"/>
</dbReference>
<dbReference type="GO" id="GO:0042742">
    <property type="term" value="P:defense response to bacterium"/>
    <property type="evidence" value="ECO:0007669"/>
    <property type="project" value="InterPro"/>
</dbReference>
<evidence type="ECO:0000313" key="2">
    <source>
        <dbReference type="Proteomes" id="UP000017247"/>
    </source>
</evidence>
<evidence type="ECO:0000313" key="1">
    <source>
        <dbReference type="EMBL" id="CDI60664.1"/>
    </source>
</evidence>
<name>U6FBL5_LACHE</name>
<dbReference type="EMBL" id="CBUL010000121">
    <property type="protein sequence ID" value="CDI60664.1"/>
    <property type="molecule type" value="Genomic_DNA"/>
</dbReference>
<protein>
    <submittedName>
        <fullName evidence="1">Bacteriocin helveticin-J</fullName>
    </submittedName>
</protein>
<reference evidence="1" key="1">
    <citation type="submission" date="2013-09" db="EMBL/GenBank/DDBJ databases">
        <title>Draft Genome Sequence of five Lactobacillus helveticus strains CIRM-BIA 101T, 103, 104, 951 and 953 isolated from milk product.</title>
        <authorList>
            <person name="Valence F."/>
            <person name="Chuat V."/>
            <person name="Ma L."/>
            <person name="Creno S."/>
            <person name="Falentin H."/>
            <person name="Lortal S."/>
            <person name="Bizet C."/>
            <person name="Clermont D."/>
            <person name="Loux V."/>
            <person name="Bouchier C."/>
            <person name="Cousin S."/>
        </authorList>
    </citation>
    <scope>NUCLEOTIDE SEQUENCE [LARGE SCALE GENOMIC DNA]</scope>
    <source>
        <strain evidence="1">CIRM-BIA 104</strain>
    </source>
</reference>
<dbReference type="HOGENOM" id="CLU_072554_0_0_9"/>
<gene>
    <name evidence="1" type="ORF">LHCIRMBIA104_02026</name>
</gene>
<accession>U6FBL5</accession>
<comment type="caution">
    <text evidence="1">The sequence shown here is derived from an EMBL/GenBank/DDBJ whole genome shotgun (WGS) entry which is preliminary data.</text>
</comment>
<dbReference type="Proteomes" id="UP000017247">
    <property type="component" value="Unassembled WGS sequence"/>
</dbReference>
<organism evidence="1 2">
    <name type="scientific">Lactobacillus helveticus CIRM-BIA 104</name>
    <dbReference type="NCBI Taxonomy" id="1226333"/>
    <lineage>
        <taxon>Bacteria</taxon>
        <taxon>Bacillati</taxon>
        <taxon>Bacillota</taxon>
        <taxon>Bacilli</taxon>
        <taxon>Lactobacillales</taxon>
        <taxon>Lactobacillaceae</taxon>
        <taxon>Lactobacillus</taxon>
    </lineage>
</organism>